<evidence type="ECO:0000313" key="3">
    <source>
        <dbReference type="Proteomes" id="UP000573001"/>
    </source>
</evidence>
<accession>A0AAW3T1T2</accession>
<organism evidence="1 4">
    <name type="scientific">Curtobacterium pusillum</name>
    <dbReference type="NCBI Taxonomy" id="69373"/>
    <lineage>
        <taxon>Bacteria</taxon>
        <taxon>Bacillati</taxon>
        <taxon>Actinomycetota</taxon>
        <taxon>Actinomycetes</taxon>
        <taxon>Micrococcales</taxon>
        <taxon>Microbacteriaceae</taxon>
        <taxon>Curtobacterium</taxon>
    </lineage>
</organism>
<sequence>MDAEDLVLPDAAAWRTWLDAHEGDRDGVWLVLAKKGTTEPTTLTYDQALDEALCSGWIDGQKRGRDAATFRQRFTPRRQASLWSQRNIGLVATLIAEGRMRDRGQAEIDRAKDDGRWDRAYAGAATATVPEDLQAALDASPAAAALFAELDATNRYAVLHRITTAPSATARTNRLTKLVGGLERGETPYPRPGRQG</sequence>
<reference evidence="2 3" key="1">
    <citation type="submission" date="2020-05" db="EMBL/GenBank/DDBJ databases">
        <title>Genome Sequencing of Type Strains.</title>
        <authorList>
            <person name="Lemaire J.F."/>
            <person name="Inderbitzin P."/>
            <person name="Gregorio O.A."/>
            <person name="Collins S.B."/>
            <person name="Wespe N."/>
            <person name="Knight-Connoni V."/>
        </authorList>
    </citation>
    <scope>NUCLEOTIDE SEQUENCE [LARGE SCALE GENOMIC DNA]</scope>
    <source>
        <strain evidence="2 3">ATCC 19096</strain>
    </source>
</reference>
<dbReference type="Pfam" id="PF13376">
    <property type="entry name" value="OmdA"/>
    <property type="match status" value="1"/>
</dbReference>
<keyword evidence="3" id="KW-1185">Reference proteome</keyword>
<protein>
    <submittedName>
        <fullName evidence="1">Uncharacterized protein YdeI (YjbR/CyaY-like superfamily)</fullName>
    </submittedName>
</protein>
<dbReference type="Proteomes" id="UP000573001">
    <property type="component" value="Unassembled WGS sequence"/>
</dbReference>
<reference evidence="1 4" key="2">
    <citation type="submission" date="2020-07" db="EMBL/GenBank/DDBJ databases">
        <title>Above-ground endophytic microbial communities from plants in different locations in the United States.</title>
        <authorList>
            <person name="Frank C."/>
        </authorList>
    </citation>
    <scope>NUCLEOTIDE SEQUENCE [LARGE SCALE GENOMIC DNA]</scope>
    <source>
        <strain evidence="1 4">WPL5_2</strain>
    </source>
</reference>
<name>A0AAW3T1T2_9MICO</name>
<evidence type="ECO:0000313" key="2">
    <source>
        <dbReference type="EMBL" id="NUU15463.1"/>
    </source>
</evidence>
<gene>
    <name evidence="1" type="ORF">FHW23_000473</name>
    <name evidence="2" type="ORF">HP507_16655</name>
</gene>
<dbReference type="EMBL" id="JACGXP010000001">
    <property type="protein sequence ID" value="MBA8989241.1"/>
    <property type="molecule type" value="Genomic_DNA"/>
</dbReference>
<dbReference type="EMBL" id="JABMCE010000086">
    <property type="protein sequence ID" value="NUU15463.1"/>
    <property type="molecule type" value="Genomic_DNA"/>
</dbReference>
<comment type="caution">
    <text evidence="1">The sequence shown here is derived from an EMBL/GenBank/DDBJ whole genome shotgun (WGS) entry which is preliminary data.</text>
</comment>
<evidence type="ECO:0000313" key="4">
    <source>
        <dbReference type="Proteomes" id="UP000590225"/>
    </source>
</evidence>
<dbReference type="RefSeq" id="WP_175352920.1">
    <property type="nucleotide sequence ID" value="NZ_BAAAWQ010000001.1"/>
</dbReference>
<evidence type="ECO:0000313" key="1">
    <source>
        <dbReference type="EMBL" id="MBA8989241.1"/>
    </source>
</evidence>
<dbReference type="Proteomes" id="UP000590225">
    <property type="component" value="Unassembled WGS sequence"/>
</dbReference>
<dbReference type="AlphaFoldDB" id="A0AAW3T1T2"/>
<proteinExistence type="predicted"/>